<evidence type="ECO:0000256" key="4">
    <source>
        <dbReference type="SAM" id="SignalP"/>
    </source>
</evidence>
<dbReference type="InParanoid" id="A0A0P0WX36"/>
<reference evidence="5 6" key="3">
    <citation type="journal article" date="2013" name="Rice">
        <title>Improvement of the Oryza sativa Nipponbare reference genome using next generation sequence and optical map data.</title>
        <authorList>
            <person name="Kawahara Y."/>
            <person name="de la Bastide M."/>
            <person name="Hamilton J.P."/>
            <person name="Kanamori H."/>
            <person name="McCombie W.R."/>
            <person name="Ouyang S."/>
            <person name="Schwartz D.C."/>
            <person name="Tanaka T."/>
            <person name="Wu J."/>
            <person name="Zhou S."/>
            <person name="Childs K.L."/>
            <person name="Davidson R.M."/>
            <person name="Lin H."/>
            <person name="Quesada-Ocampo L."/>
            <person name="Vaillancourt B."/>
            <person name="Sakai H."/>
            <person name="Lee S.S."/>
            <person name="Kim J."/>
            <person name="Numa H."/>
            <person name="Itoh T."/>
            <person name="Buell C.R."/>
            <person name="Matsumoto T."/>
        </authorList>
    </citation>
    <scope>NUCLEOTIDE SEQUENCE [LARGE SCALE GENOMIC DNA]</scope>
    <source>
        <strain evidence="6">cv. Nipponbare</strain>
    </source>
</reference>
<keyword evidence="4" id="KW-0732">Signal</keyword>
<organism evidence="5 6">
    <name type="scientific">Oryza sativa subsp. japonica</name>
    <name type="common">Rice</name>
    <dbReference type="NCBI Taxonomy" id="39947"/>
    <lineage>
        <taxon>Eukaryota</taxon>
        <taxon>Viridiplantae</taxon>
        <taxon>Streptophyta</taxon>
        <taxon>Embryophyta</taxon>
        <taxon>Tracheophyta</taxon>
        <taxon>Spermatophyta</taxon>
        <taxon>Magnoliopsida</taxon>
        <taxon>Liliopsida</taxon>
        <taxon>Poales</taxon>
        <taxon>Poaceae</taxon>
        <taxon>BOP clade</taxon>
        <taxon>Oryzoideae</taxon>
        <taxon>Oryzeae</taxon>
        <taxon>Oryzinae</taxon>
        <taxon>Oryza</taxon>
        <taxon>Oryza sativa</taxon>
    </lineage>
</organism>
<dbReference type="InterPro" id="IPR012348">
    <property type="entry name" value="RNR-like"/>
</dbReference>
<feature type="signal peptide" evidence="4">
    <location>
        <begin position="1"/>
        <end position="23"/>
    </location>
</feature>
<keyword evidence="6" id="KW-1185">Reference proteome</keyword>
<dbReference type="Proteomes" id="UP000059680">
    <property type="component" value="Chromosome 6"/>
</dbReference>
<keyword evidence="2" id="KW-0150">Chloroplast</keyword>
<comment type="subcellular location">
    <subcellularLocation>
        <location evidence="1">Plastid</location>
        <location evidence="1">Chloroplast</location>
    </subcellularLocation>
</comment>
<gene>
    <name evidence="5" type="ordered locus">Os06g0503850</name>
    <name evidence="5" type="ORF">OSNPB_060503850</name>
</gene>
<dbReference type="Gramene" id="Os06t0503850-00">
    <property type="protein sequence ID" value="Os06t0503850-00"/>
    <property type="gene ID" value="Os06g0503850"/>
</dbReference>
<feature type="non-terminal residue" evidence="5">
    <location>
        <position position="1"/>
    </location>
</feature>
<proteinExistence type="predicted"/>
<evidence type="ECO:0000256" key="2">
    <source>
        <dbReference type="ARBA" id="ARBA00022528"/>
    </source>
</evidence>
<evidence type="ECO:0000313" key="5">
    <source>
        <dbReference type="EMBL" id="BAS97939.1"/>
    </source>
</evidence>
<accession>A0A0P0WX36</accession>
<protein>
    <submittedName>
        <fullName evidence="5">Os06g0503850 protein</fullName>
    </submittedName>
</protein>
<sequence length="85" mass="9194">NVKNALGPTCQLYLLSLFSCLYSLSLLEAHGAASAPARLEVLEQMEPWVEQHLLPLLKPAEEDEAASVAAEMARTAARSISTTRV</sequence>
<dbReference type="GO" id="GO:0009507">
    <property type="term" value="C:chloroplast"/>
    <property type="evidence" value="ECO:0007669"/>
    <property type="project" value="UniProtKB-SubCell"/>
</dbReference>
<dbReference type="EMBL" id="AP014962">
    <property type="protein sequence ID" value="BAS97939.1"/>
    <property type="molecule type" value="Genomic_DNA"/>
</dbReference>
<feature type="chain" id="PRO_5006056885" evidence="4">
    <location>
        <begin position="24"/>
        <end position="85"/>
    </location>
</feature>
<dbReference type="Gene3D" id="1.10.620.20">
    <property type="entry name" value="Ribonucleotide Reductase, subunit A"/>
    <property type="match status" value="1"/>
</dbReference>
<evidence type="ECO:0000256" key="3">
    <source>
        <dbReference type="ARBA" id="ARBA00022640"/>
    </source>
</evidence>
<reference evidence="6" key="1">
    <citation type="journal article" date="2005" name="Nature">
        <title>The map-based sequence of the rice genome.</title>
        <authorList>
            <consortium name="International rice genome sequencing project (IRGSP)"/>
            <person name="Matsumoto T."/>
            <person name="Wu J."/>
            <person name="Kanamori H."/>
            <person name="Katayose Y."/>
            <person name="Fujisawa M."/>
            <person name="Namiki N."/>
            <person name="Mizuno H."/>
            <person name="Yamamoto K."/>
            <person name="Antonio B.A."/>
            <person name="Baba T."/>
            <person name="Sakata K."/>
            <person name="Nagamura Y."/>
            <person name="Aoki H."/>
            <person name="Arikawa K."/>
            <person name="Arita K."/>
            <person name="Bito T."/>
            <person name="Chiden Y."/>
            <person name="Fujitsuka N."/>
            <person name="Fukunaka R."/>
            <person name="Hamada M."/>
            <person name="Harada C."/>
            <person name="Hayashi A."/>
            <person name="Hijishita S."/>
            <person name="Honda M."/>
            <person name="Hosokawa S."/>
            <person name="Ichikawa Y."/>
            <person name="Idonuma A."/>
            <person name="Iijima M."/>
            <person name="Ikeda M."/>
            <person name="Ikeno M."/>
            <person name="Ito K."/>
            <person name="Ito S."/>
            <person name="Ito T."/>
            <person name="Ito Y."/>
            <person name="Ito Y."/>
            <person name="Iwabuchi A."/>
            <person name="Kamiya K."/>
            <person name="Karasawa W."/>
            <person name="Kurita K."/>
            <person name="Katagiri S."/>
            <person name="Kikuta A."/>
            <person name="Kobayashi H."/>
            <person name="Kobayashi N."/>
            <person name="Machita K."/>
            <person name="Maehara T."/>
            <person name="Masukawa M."/>
            <person name="Mizubayashi T."/>
            <person name="Mukai Y."/>
            <person name="Nagasaki H."/>
            <person name="Nagata Y."/>
            <person name="Naito S."/>
            <person name="Nakashima M."/>
            <person name="Nakama Y."/>
            <person name="Nakamichi Y."/>
            <person name="Nakamura M."/>
            <person name="Meguro A."/>
            <person name="Negishi M."/>
            <person name="Ohta I."/>
            <person name="Ohta T."/>
            <person name="Okamoto M."/>
            <person name="Ono N."/>
            <person name="Saji S."/>
            <person name="Sakaguchi M."/>
            <person name="Sakai K."/>
            <person name="Shibata M."/>
            <person name="Shimokawa T."/>
            <person name="Song J."/>
            <person name="Takazaki Y."/>
            <person name="Terasawa K."/>
            <person name="Tsugane M."/>
            <person name="Tsuji K."/>
            <person name="Ueda S."/>
            <person name="Waki K."/>
            <person name="Yamagata H."/>
            <person name="Yamamoto M."/>
            <person name="Yamamoto S."/>
            <person name="Yamane H."/>
            <person name="Yoshiki S."/>
            <person name="Yoshihara R."/>
            <person name="Yukawa K."/>
            <person name="Zhong H."/>
            <person name="Yano M."/>
            <person name="Yuan Q."/>
            <person name="Ouyang S."/>
            <person name="Liu J."/>
            <person name="Jones K.M."/>
            <person name="Gansberger K."/>
            <person name="Moffat K."/>
            <person name="Hill J."/>
            <person name="Bera J."/>
            <person name="Fadrosh D."/>
            <person name="Jin S."/>
            <person name="Johri S."/>
            <person name="Kim M."/>
            <person name="Overton L."/>
            <person name="Reardon M."/>
            <person name="Tsitrin T."/>
            <person name="Vuong H."/>
            <person name="Weaver B."/>
            <person name="Ciecko A."/>
            <person name="Tallon L."/>
            <person name="Jackson J."/>
            <person name="Pai G."/>
            <person name="Aken S.V."/>
            <person name="Utterback T."/>
            <person name="Reidmuller S."/>
            <person name="Feldblyum T."/>
            <person name="Hsiao J."/>
            <person name="Zismann V."/>
            <person name="Iobst S."/>
            <person name="de Vazeille A.R."/>
            <person name="Buell C.R."/>
            <person name="Ying K."/>
            <person name="Li Y."/>
            <person name="Lu T."/>
            <person name="Huang Y."/>
            <person name="Zhao Q."/>
            <person name="Feng Q."/>
            <person name="Zhang L."/>
            <person name="Zhu J."/>
            <person name="Weng Q."/>
            <person name="Mu J."/>
            <person name="Lu Y."/>
            <person name="Fan D."/>
            <person name="Liu Y."/>
            <person name="Guan J."/>
            <person name="Zhang Y."/>
            <person name="Yu S."/>
            <person name="Liu X."/>
            <person name="Zhang Y."/>
            <person name="Hong G."/>
            <person name="Han B."/>
            <person name="Choisne N."/>
            <person name="Demange N."/>
            <person name="Orjeda G."/>
            <person name="Samain S."/>
            <person name="Cattolico L."/>
            <person name="Pelletier E."/>
            <person name="Couloux A."/>
            <person name="Segurens B."/>
            <person name="Wincker P."/>
            <person name="D'Hont A."/>
            <person name="Scarpelli C."/>
            <person name="Weissenbach J."/>
            <person name="Salanoubat M."/>
            <person name="Quetier F."/>
            <person name="Yu Y."/>
            <person name="Kim H.R."/>
            <person name="Rambo T."/>
            <person name="Currie J."/>
            <person name="Collura K."/>
            <person name="Luo M."/>
            <person name="Yang T."/>
            <person name="Ammiraju J.S.S."/>
            <person name="Engler F."/>
            <person name="Soderlund C."/>
            <person name="Wing R.A."/>
            <person name="Palmer L.E."/>
            <person name="de la Bastide M."/>
            <person name="Spiegel L."/>
            <person name="Nascimento L."/>
            <person name="Zutavern T."/>
            <person name="O'Shaughnessy A."/>
            <person name="Dike S."/>
            <person name="Dedhia N."/>
            <person name="Preston R."/>
            <person name="Balija V."/>
            <person name="McCombie W.R."/>
            <person name="Chow T."/>
            <person name="Chen H."/>
            <person name="Chung M."/>
            <person name="Chen C."/>
            <person name="Shaw J."/>
            <person name="Wu H."/>
            <person name="Hsiao K."/>
            <person name="Chao Y."/>
            <person name="Chu M."/>
            <person name="Cheng C."/>
            <person name="Hour A."/>
            <person name="Lee P."/>
            <person name="Lin S."/>
            <person name="Lin Y."/>
            <person name="Liou J."/>
            <person name="Liu S."/>
            <person name="Hsing Y."/>
            <person name="Raghuvanshi S."/>
            <person name="Mohanty A."/>
            <person name="Bharti A.K."/>
            <person name="Gaur A."/>
            <person name="Gupta V."/>
            <person name="Kumar D."/>
            <person name="Ravi V."/>
            <person name="Vij S."/>
            <person name="Kapur A."/>
            <person name="Khurana P."/>
            <person name="Khurana P."/>
            <person name="Khurana J.P."/>
            <person name="Tyagi A.K."/>
            <person name="Gaikwad K."/>
            <person name="Singh A."/>
            <person name="Dalal V."/>
            <person name="Srivastava S."/>
            <person name="Dixit A."/>
            <person name="Pal A.K."/>
            <person name="Ghazi I.A."/>
            <person name="Yadav M."/>
            <person name="Pandit A."/>
            <person name="Bhargava A."/>
            <person name="Sureshbabu K."/>
            <person name="Batra K."/>
            <person name="Sharma T.R."/>
            <person name="Mohapatra T."/>
            <person name="Singh N.K."/>
            <person name="Messing J."/>
            <person name="Nelson A.B."/>
            <person name="Fuks G."/>
            <person name="Kavchok S."/>
            <person name="Keizer G."/>
            <person name="Linton E."/>
            <person name="Llaca V."/>
            <person name="Song R."/>
            <person name="Tanyolac B."/>
            <person name="Young S."/>
            <person name="Ho-Il K."/>
            <person name="Hahn J.H."/>
            <person name="Sangsakoo G."/>
            <person name="Vanavichit A."/>
            <person name="de Mattos Luiz.A.T."/>
            <person name="Zimmer P.D."/>
            <person name="Malone G."/>
            <person name="Dellagostin O."/>
            <person name="de Oliveira A.C."/>
            <person name="Bevan M."/>
            <person name="Bancroft I."/>
            <person name="Minx P."/>
            <person name="Cordum H."/>
            <person name="Wilson R."/>
            <person name="Cheng Z."/>
            <person name="Jin W."/>
            <person name="Jiang J."/>
            <person name="Leong S.A."/>
            <person name="Iwama H."/>
            <person name="Gojobori T."/>
            <person name="Itoh T."/>
            <person name="Niimura Y."/>
            <person name="Fujii Y."/>
            <person name="Habara T."/>
            <person name="Sakai H."/>
            <person name="Sato Y."/>
            <person name="Wilson G."/>
            <person name="Kumar K."/>
            <person name="McCouch S."/>
            <person name="Juretic N."/>
            <person name="Hoen D."/>
            <person name="Wright S."/>
            <person name="Bruskiewich R."/>
            <person name="Bureau T."/>
            <person name="Miyao A."/>
            <person name="Hirochika H."/>
            <person name="Nishikawa T."/>
            <person name="Kadowaki K."/>
            <person name="Sugiura M."/>
            <person name="Burr B."/>
            <person name="Sasaki T."/>
        </authorList>
    </citation>
    <scope>NUCLEOTIDE SEQUENCE [LARGE SCALE GENOMIC DNA]</scope>
    <source>
        <strain evidence="6">cv. Nipponbare</strain>
    </source>
</reference>
<dbReference type="AlphaFoldDB" id="A0A0P0WX36"/>
<evidence type="ECO:0000313" key="6">
    <source>
        <dbReference type="Proteomes" id="UP000059680"/>
    </source>
</evidence>
<dbReference type="GO" id="GO:0016491">
    <property type="term" value="F:oxidoreductase activity"/>
    <property type="evidence" value="ECO:0007669"/>
    <property type="project" value="InterPro"/>
</dbReference>
<evidence type="ECO:0000256" key="1">
    <source>
        <dbReference type="ARBA" id="ARBA00004229"/>
    </source>
</evidence>
<dbReference type="PaxDb" id="39947-A0A0P0WX36"/>
<keyword evidence="3" id="KW-0934">Plastid</keyword>
<reference evidence="5 6" key="2">
    <citation type="journal article" date="2013" name="Plant Cell Physiol.">
        <title>Rice Annotation Project Database (RAP-DB): an integrative and interactive database for rice genomics.</title>
        <authorList>
            <person name="Sakai H."/>
            <person name="Lee S.S."/>
            <person name="Tanaka T."/>
            <person name="Numa H."/>
            <person name="Kim J."/>
            <person name="Kawahara Y."/>
            <person name="Wakimoto H."/>
            <person name="Yang C.C."/>
            <person name="Iwamoto M."/>
            <person name="Abe T."/>
            <person name="Yamada Y."/>
            <person name="Muto A."/>
            <person name="Inokuchi H."/>
            <person name="Ikemura T."/>
            <person name="Matsumoto T."/>
            <person name="Sasaki T."/>
            <person name="Itoh T."/>
        </authorList>
    </citation>
    <scope>NUCLEOTIDE SEQUENCE [LARGE SCALE GENOMIC DNA]</scope>
    <source>
        <strain evidence="6">cv. Nipponbare</strain>
    </source>
</reference>
<name>A0A0P0WX36_ORYSJ</name>